<dbReference type="PATRIC" id="fig|558151.6.peg.290"/>
<dbReference type="Proteomes" id="UP000036261">
    <property type="component" value="Unassembled WGS sequence"/>
</dbReference>
<sequence>MDSVSYFDLSKMSKNSIKDNIVVTLNAEVTTMDVKESIELFNAKFSLKKEKTDPIFFKIKKIPLSRIDNYPITLVSDFQKNQETVNVSFTNFSLDKSKNFASVTVIKSRGIGAKFEIYYFKQVNGKWIFEGKELIALG</sequence>
<organism evidence="1 2">
    <name type="scientific">Chryseobacterium angstadtii</name>
    <dbReference type="NCBI Taxonomy" id="558151"/>
    <lineage>
        <taxon>Bacteria</taxon>
        <taxon>Pseudomonadati</taxon>
        <taxon>Bacteroidota</taxon>
        <taxon>Flavobacteriia</taxon>
        <taxon>Flavobacteriales</taxon>
        <taxon>Weeksellaceae</taxon>
        <taxon>Chryseobacterium group</taxon>
        <taxon>Chryseobacterium</taxon>
    </lineage>
</organism>
<evidence type="ECO:0000313" key="1">
    <source>
        <dbReference type="EMBL" id="KMQ66238.1"/>
    </source>
</evidence>
<dbReference type="EMBL" id="LFND01000001">
    <property type="protein sequence ID" value="KMQ66238.1"/>
    <property type="molecule type" value="Genomic_DNA"/>
</dbReference>
<evidence type="ECO:0000313" key="2">
    <source>
        <dbReference type="Proteomes" id="UP000036261"/>
    </source>
</evidence>
<dbReference type="AlphaFoldDB" id="A0A0J7IIM3"/>
<accession>A0A0J7IIM3</accession>
<protein>
    <submittedName>
        <fullName evidence="1">Uncharacterized protein</fullName>
    </submittedName>
</protein>
<proteinExistence type="predicted"/>
<reference evidence="1 2" key="1">
    <citation type="journal article" date="2013" name="Int. J. Syst. Evol. Microbiol.">
        <title>Chryseobacterium angstadtii sp. nov., isolated from a newt tank.</title>
        <authorList>
            <person name="Kirk K.E."/>
            <person name="Hoffman J.A."/>
            <person name="Smith K.A."/>
            <person name="Strahan B.L."/>
            <person name="Failor K.C."/>
            <person name="Krebs J.E."/>
            <person name="Gale A.N."/>
            <person name="Do T.D."/>
            <person name="Sontag T.C."/>
            <person name="Batties A.M."/>
            <person name="Mistiszyn K."/>
            <person name="Newman J.D."/>
        </authorList>
    </citation>
    <scope>NUCLEOTIDE SEQUENCE [LARGE SCALE GENOMIC DNA]</scope>
    <source>
        <strain evidence="1 2">KM</strain>
    </source>
</reference>
<name>A0A0J7IIM3_9FLAO</name>
<comment type="caution">
    <text evidence="1">The sequence shown here is derived from an EMBL/GenBank/DDBJ whole genome shotgun (WGS) entry which is preliminary data.</text>
</comment>
<gene>
    <name evidence="1" type="ORF">ACM46_01405</name>
</gene>
<keyword evidence="2" id="KW-1185">Reference proteome</keyword>